<evidence type="ECO:0000256" key="17">
    <source>
        <dbReference type="ARBA" id="ARBA00023157"/>
    </source>
</evidence>
<evidence type="ECO:0000256" key="4">
    <source>
        <dbReference type="ARBA" id="ARBA00022664"/>
    </source>
</evidence>
<dbReference type="GO" id="GO:0034976">
    <property type="term" value="P:response to endoplasmic reticulum stress"/>
    <property type="evidence" value="ECO:0007669"/>
    <property type="project" value="UniProtKB-ARBA"/>
</dbReference>
<dbReference type="EMBL" id="JBGMDY010000001">
    <property type="protein sequence ID" value="KAL2348708.1"/>
    <property type="molecule type" value="Genomic_DNA"/>
</dbReference>
<dbReference type="GO" id="GO:0016787">
    <property type="term" value="F:hydrolase activity"/>
    <property type="evidence" value="ECO:0007669"/>
    <property type="project" value="UniProtKB-KW"/>
</dbReference>
<keyword evidence="19" id="KW-0325">Glycoprotein</keyword>
<keyword evidence="22" id="KW-0511">Multifunctional enzyme</keyword>
<proteinExistence type="predicted"/>
<dbReference type="GO" id="GO:0005524">
    <property type="term" value="F:ATP binding"/>
    <property type="evidence" value="ECO:0007669"/>
    <property type="project" value="UniProtKB-KW"/>
</dbReference>
<evidence type="ECO:0000256" key="18">
    <source>
        <dbReference type="ARBA" id="ARBA00023163"/>
    </source>
</evidence>
<dbReference type="FunFam" id="1.10.510.10:FF:000463">
    <property type="entry name" value="Serine/threonine-protein kinase/endoribonuclease IRE1a"/>
    <property type="match status" value="1"/>
</dbReference>
<gene>
    <name evidence="31" type="ORF">Fmac_002708</name>
</gene>
<feature type="domain" description="Protein kinase" evidence="29">
    <location>
        <begin position="498"/>
        <end position="784"/>
    </location>
</feature>
<evidence type="ECO:0000256" key="3">
    <source>
        <dbReference type="ARBA" id="ARBA00022527"/>
    </source>
</evidence>
<keyword evidence="11" id="KW-0256">Endoplasmic reticulum</keyword>
<dbReference type="InterPro" id="IPR038357">
    <property type="entry name" value="KEN_sf"/>
</dbReference>
<comment type="subunit">
    <text evidence="25">Homodimer; disulfide-linked. Dimer formation is driven by hydrophobic interactions within the N-terminal luminal domains and stabilized by disulfide bridges.</text>
</comment>
<dbReference type="Proteomes" id="UP001603857">
    <property type="component" value="Unassembled WGS sequence"/>
</dbReference>
<dbReference type="Gene3D" id="1.10.510.10">
    <property type="entry name" value="Transferase(Phosphotransferase) domain 1"/>
    <property type="match status" value="1"/>
</dbReference>
<evidence type="ECO:0000256" key="10">
    <source>
        <dbReference type="ARBA" id="ARBA00022801"/>
    </source>
</evidence>
<evidence type="ECO:0000256" key="2">
    <source>
        <dbReference type="ARBA" id="ARBA00012513"/>
    </source>
</evidence>
<keyword evidence="18" id="KW-0804">Transcription</keyword>
<evidence type="ECO:0000313" key="31">
    <source>
        <dbReference type="EMBL" id="KAL2348708.1"/>
    </source>
</evidence>
<dbReference type="CDD" id="cd10422">
    <property type="entry name" value="RNase_Ire1"/>
    <property type="match status" value="1"/>
</dbReference>
<dbReference type="GO" id="GO:0009751">
    <property type="term" value="P:response to salicylic acid"/>
    <property type="evidence" value="ECO:0007669"/>
    <property type="project" value="UniProtKB-ARBA"/>
</dbReference>
<keyword evidence="14 27" id="KW-1133">Transmembrane helix</keyword>
<evidence type="ECO:0000256" key="22">
    <source>
        <dbReference type="ARBA" id="ARBA00023268"/>
    </source>
</evidence>
<evidence type="ECO:0000256" key="23">
    <source>
        <dbReference type="ARBA" id="ARBA00047899"/>
    </source>
</evidence>
<dbReference type="GO" id="GO:0006986">
    <property type="term" value="P:response to unfolded protein"/>
    <property type="evidence" value="ECO:0007669"/>
    <property type="project" value="UniProtKB-KW"/>
</dbReference>
<dbReference type="InterPro" id="IPR011009">
    <property type="entry name" value="Kinase-like_dom_sf"/>
</dbReference>
<keyword evidence="4" id="KW-0507">mRNA processing</keyword>
<evidence type="ECO:0000256" key="20">
    <source>
        <dbReference type="ARBA" id="ARBA00023187"/>
    </source>
</evidence>
<evidence type="ECO:0000256" key="21">
    <source>
        <dbReference type="ARBA" id="ARBA00023230"/>
    </source>
</evidence>
<feature type="chain" id="PRO_5044846077" description="non-specific serine/threonine protein kinase" evidence="28">
    <location>
        <begin position="27"/>
        <end position="920"/>
    </location>
</feature>
<feature type="domain" description="KEN" evidence="30">
    <location>
        <begin position="787"/>
        <end position="918"/>
    </location>
</feature>
<evidence type="ECO:0000256" key="9">
    <source>
        <dbReference type="ARBA" id="ARBA00022777"/>
    </source>
</evidence>
<evidence type="ECO:0000256" key="28">
    <source>
        <dbReference type="SAM" id="SignalP"/>
    </source>
</evidence>
<dbReference type="EC" id="2.7.11.1" evidence="2"/>
<evidence type="ECO:0000259" key="30">
    <source>
        <dbReference type="PROSITE" id="PS51392"/>
    </source>
</evidence>
<comment type="caution">
    <text evidence="31">The sequence shown here is derived from an EMBL/GenBank/DDBJ whole genome shotgun (WGS) entry which is preliminary data.</text>
</comment>
<feature type="signal peptide" evidence="28">
    <location>
        <begin position="1"/>
        <end position="26"/>
    </location>
</feature>
<keyword evidence="9" id="KW-0418">Kinase</keyword>
<keyword evidence="17" id="KW-1015">Disulfide bond</keyword>
<keyword evidence="21" id="KW-0834">Unfolded protein response</keyword>
<organism evidence="31 32">
    <name type="scientific">Flemingia macrophylla</name>
    <dbReference type="NCBI Taxonomy" id="520843"/>
    <lineage>
        <taxon>Eukaryota</taxon>
        <taxon>Viridiplantae</taxon>
        <taxon>Streptophyta</taxon>
        <taxon>Embryophyta</taxon>
        <taxon>Tracheophyta</taxon>
        <taxon>Spermatophyta</taxon>
        <taxon>Magnoliopsida</taxon>
        <taxon>eudicotyledons</taxon>
        <taxon>Gunneridae</taxon>
        <taxon>Pentapetalae</taxon>
        <taxon>rosids</taxon>
        <taxon>fabids</taxon>
        <taxon>Fabales</taxon>
        <taxon>Fabaceae</taxon>
        <taxon>Papilionoideae</taxon>
        <taxon>50 kb inversion clade</taxon>
        <taxon>NPAAA clade</taxon>
        <taxon>indigoferoid/millettioid clade</taxon>
        <taxon>Phaseoleae</taxon>
        <taxon>Flemingia</taxon>
    </lineage>
</organism>
<keyword evidence="15" id="KW-0805">Transcription regulation</keyword>
<dbReference type="PROSITE" id="PS50011">
    <property type="entry name" value="PROTEIN_KINASE_DOM"/>
    <property type="match status" value="1"/>
</dbReference>
<comment type="catalytic activity">
    <reaction evidence="24">
        <text>L-seryl-[protein] + ATP = O-phospho-L-seryl-[protein] + ADP + H(+)</text>
        <dbReference type="Rhea" id="RHEA:17989"/>
        <dbReference type="Rhea" id="RHEA-COMP:9863"/>
        <dbReference type="Rhea" id="RHEA-COMP:11604"/>
        <dbReference type="ChEBI" id="CHEBI:15378"/>
        <dbReference type="ChEBI" id="CHEBI:29999"/>
        <dbReference type="ChEBI" id="CHEBI:30616"/>
        <dbReference type="ChEBI" id="CHEBI:83421"/>
        <dbReference type="ChEBI" id="CHEBI:456216"/>
        <dbReference type="EC" id="2.7.11.1"/>
    </reaction>
</comment>
<dbReference type="PROSITE" id="PS00108">
    <property type="entry name" value="PROTEIN_KINASE_ST"/>
    <property type="match status" value="1"/>
</dbReference>
<dbReference type="GO" id="GO:0008380">
    <property type="term" value="P:RNA splicing"/>
    <property type="evidence" value="ECO:0007669"/>
    <property type="project" value="UniProtKB-KW"/>
</dbReference>
<dbReference type="InterPro" id="IPR008271">
    <property type="entry name" value="Ser/Thr_kinase_AS"/>
</dbReference>
<evidence type="ECO:0000256" key="25">
    <source>
        <dbReference type="ARBA" id="ARBA00065357"/>
    </source>
</evidence>
<dbReference type="FunFam" id="1.20.1440.180:FF:000002">
    <property type="entry name" value="Serine/threonine-protein kinase/endoribonuclease IRE1"/>
    <property type="match status" value="1"/>
</dbReference>
<dbReference type="InterPro" id="IPR045133">
    <property type="entry name" value="IRE1/2-like"/>
</dbReference>
<evidence type="ECO:0000256" key="1">
    <source>
        <dbReference type="ARBA" id="ARBA00004115"/>
    </source>
</evidence>
<evidence type="ECO:0000256" key="13">
    <source>
        <dbReference type="ARBA" id="ARBA00022859"/>
    </source>
</evidence>
<dbReference type="Pfam" id="PF06479">
    <property type="entry name" value="Ribonuc_2-5A"/>
    <property type="match status" value="1"/>
</dbReference>
<evidence type="ECO:0000256" key="11">
    <source>
        <dbReference type="ARBA" id="ARBA00022824"/>
    </source>
</evidence>
<evidence type="ECO:0000259" key="29">
    <source>
        <dbReference type="PROSITE" id="PS50011"/>
    </source>
</evidence>
<evidence type="ECO:0000256" key="5">
    <source>
        <dbReference type="ARBA" id="ARBA00022679"/>
    </source>
</evidence>
<name>A0ABD1NMF1_9FABA</name>
<accession>A0ABD1NMF1</accession>
<dbReference type="PANTHER" id="PTHR13954:SF6">
    <property type="entry name" value="NON-SPECIFIC SERINE_THREONINE PROTEIN KINASE"/>
    <property type="match status" value="1"/>
</dbReference>
<dbReference type="InterPro" id="IPR010513">
    <property type="entry name" value="KEN_dom"/>
</dbReference>
<dbReference type="GO" id="GO:0004674">
    <property type="term" value="F:protein serine/threonine kinase activity"/>
    <property type="evidence" value="ECO:0007669"/>
    <property type="project" value="UniProtKB-KW"/>
</dbReference>
<dbReference type="PROSITE" id="PS51392">
    <property type="entry name" value="KEN"/>
    <property type="match status" value="1"/>
</dbReference>
<sequence>MKFRVSASLQTLILLFFFFFFSFSTSQSELSLVSLPASVKPPTALVAALDGTMYLVESVSGRVVWSFSTGSPIYHSYHAPFNNPKDNVTGLIECGDDWELIVHDTDFGKMVFSFCTSILLMLNFRFVMMRLCLWLFFLPACLPACLQRLSESIADYVAFTPTVTKEGAVVLGSKKSTVFEVDARTGRLFRSYSVSDFRNNNVSGVVSSDHEGKVVSTMRNKVLADPAQLSSPEYLLKIFRTDYFLQSVGPGSGLVLWTMAVAEFKALLFCQRNAEDVFVSDSGLDFAMPYTCWDRQPKEVYRQRKNFLLEPADLERLSGVYQENGVLPLHTSELMLPSQPDVDRFVPGQEGKITLPLPMLPSLQQKVSFYEINDNAVVLPQPPMEIAAPEKVDPDRAIEWSSALPLILFTAFFGFFVFHTLGVKNKVVSKEQNNGLNPKSSPPPKKKKARKSGKTNIIVDKQDRHLSSTDEDVLTHKETANGRLHSDKVDGRWIGKLFVSTKEIAKGSNGTIVLEGTYEGRAVAVKRLVQAHHDVAHKEIQNLIASDRHPNIVRWYGMECDHDFVYLALERCTCNLDDLIHVCSDMIENPAFSRDQYPSILKIDQREAETNDMQYLWKANGFPSPLLLKLMRDVVSGLVHLHELGIIHRDLKPQNVLIIKERSLCAKLSDMGISKRLLEDMSSLGHSTTGCGSSGWQAPEQLVQGRQTRAVDLFSLGCVLFFCMTGGRHPFGERLERDINIVKNQKDLFLVEFIPEAEDLISSLLNPNPDLRPKAIEVLQHPLFWSSEMRLSFLRDVSDRVELEDRETDSDLLKALESSGPLALGGKWDEKLDPDFITNIGRYRRYKFDSVRDLLRVVRNKLNHYRELPQEMQDRIGPVPEGFNDYFASRFPRLLIEVYKVICKNCKDDECFQRYFRYNN</sequence>
<evidence type="ECO:0000256" key="26">
    <source>
        <dbReference type="SAM" id="MobiDB-lite"/>
    </source>
</evidence>
<evidence type="ECO:0000256" key="8">
    <source>
        <dbReference type="ARBA" id="ARBA00022741"/>
    </source>
</evidence>
<reference evidence="31 32" key="1">
    <citation type="submission" date="2024-08" db="EMBL/GenBank/DDBJ databases">
        <title>Insights into the chromosomal genome structure of Flemingia macrophylla.</title>
        <authorList>
            <person name="Ding Y."/>
            <person name="Zhao Y."/>
            <person name="Bi W."/>
            <person name="Wu M."/>
            <person name="Zhao G."/>
            <person name="Gong Y."/>
            <person name="Li W."/>
            <person name="Zhang P."/>
        </authorList>
    </citation>
    <scope>NUCLEOTIDE SEQUENCE [LARGE SCALE GENOMIC DNA]</scope>
    <source>
        <strain evidence="31">DYQJB</strain>
        <tissue evidence="31">Leaf</tissue>
    </source>
</reference>
<keyword evidence="20" id="KW-0508">mRNA splicing</keyword>
<comment type="subcellular location">
    <subcellularLocation>
        <location evidence="1">Endoplasmic reticulum membrane</location>
        <topology evidence="1">Single-pass type I membrane protein</topology>
    </subcellularLocation>
</comment>
<feature type="compositionally biased region" description="Basic residues" evidence="26">
    <location>
        <begin position="444"/>
        <end position="453"/>
    </location>
</feature>
<dbReference type="Gene3D" id="3.30.200.20">
    <property type="entry name" value="Phosphorylase Kinase, domain 1"/>
    <property type="match status" value="1"/>
</dbReference>
<evidence type="ECO:0000256" key="16">
    <source>
        <dbReference type="ARBA" id="ARBA00023136"/>
    </source>
</evidence>
<dbReference type="GO" id="GO:0006397">
    <property type="term" value="P:mRNA processing"/>
    <property type="evidence" value="ECO:0007669"/>
    <property type="project" value="UniProtKB-KW"/>
</dbReference>
<evidence type="ECO:0000256" key="27">
    <source>
        <dbReference type="SAM" id="Phobius"/>
    </source>
</evidence>
<comment type="catalytic activity">
    <reaction evidence="23">
        <text>L-threonyl-[protein] + ATP = O-phospho-L-threonyl-[protein] + ADP + H(+)</text>
        <dbReference type="Rhea" id="RHEA:46608"/>
        <dbReference type="Rhea" id="RHEA-COMP:11060"/>
        <dbReference type="Rhea" id="RHEA-COMP:11605"/>
        <dbReference type="ChEBI" id="CHEBI:15378"/>
        <dbReference type="ChEBI" id="CHEBI:30013"/>
        <dbReference type="ChEBI" id="CHEBI:30616"/>
        <dbReference type="ChEBI" id="CHEBI:61977"/>
        <dbReference type="ChEBI" id="CHEBI:456216"/>
        <dbReference type="EC" id="2.7.11.1"/>
    </reaction>
</comment>
<dbReference type="Gene3D" id="1.20.1440.180">
    <property type="entry name" value="KEN domain"/>
    <property type="match status" value="1"/>
</dbReference>
<feature type="region of interest" description="Disordered" evidence="26">
    <location>
        <begin position="431"/>
        <end position="458"/>
    </location>
</feature>
<dbReference type="GO" id="GO:0035556">
    <property type="term" value="P:intracellular signal transduction"/>
    <property type="evidence" value="ECO:0007669"/>
    <property type="project" value="UniProtKB-ARBA"/>
</dbReference>
<dbReference type="FunFam" id="3.30.200.20:FF:000077">
    <property type="entry name" value="Putative Serine/threonine-protein kinase/endoribonuclease IRE1"/>
    <property type="match status" value="1"/>
</dbReference>
<dbReference type="AlphaFoldDB" id="A0ABD1NMF1"/>
<keyword evidence="8" id="KW-0547">Nucleotide-binding</keyword>
<dbReference type="InterPro" id="IPR000719">
    <property type="entry name" value="Prot_kinase_dom"/>
</dbReference>
<dbReference type="InterPro" id="IPR018391">
    <property type="entry name" value="PQQ_b-propeller_rpt"/>
</dbReference>
<dbReference type="SMART" id="SM00580">
    <property type="entry name" value="PUG"/>
    <property type="match status" value="1"/>
</dbReference>
<keyword evidence="10" id="KW-0378">Hydrolase</keyword>
<dbReference type="SUPFAM" id="SSF56112">
    <property type="entry name" value="Protein kinase-like (PK-like)"/>
    <property type="match status" value="1"/>
</dbReference>
<dbReference type="InterPro" id="IPR015943">
    <property type="entry name" value="WD40/YVTN_repeat-like_dom_sf"/>
</dbReference>
<dbReference type="Pfam" id="PF00069">
    <property type="entry name" value="Pkinase"/>
    <property type="match status" value="1"/>
</dbReference>
<dbReference type="GO" id="GO:0002376">
    <property type="term" value="P:immune system process"/>
    <property type="evidence" value="ECO:0007669"/>
    <property type="project" value="UniProtKB-KW"/>
</dbReference>
<feature type="transmembrane region" description="Helical" evidence="27">
    <location>
        <begin position="107"/>
        <end position="124"/>
    </location>
</feature>
<evidence type="ECO:0000256" key="24">
    <source>
        <dbReference type="ARBA" id="ARBA00048679"/>
    </source>
</evidence>
<evidence type="ECO:0000256" key="14">
    <source>
        <dbReference type="ARBA" id="ARBA00022989"/>
    </source>
</evidence>
<keyword evidence="3" id="KW-0723">Serine/threonine-protein kinase</keyword>
<dbReference type="GO" id="GO:0005789">
    <property type="term" value="C:endoplasmic reticulum membrane"/>
    <property type="evidence" value="ECO:0007669"/>
    <property type="project" value="UniProtKB-SubCell"/>
</dbReference>
<keyword evidence="6 27" id="KW-0812">Transmembrane</keyword>
<dbReference type="SMART" id="SM00564">
    <property type="entry name" value="PQQ"/>
    <property type="match status" value="2"/>
</dbReference>
<keyword evidence="13" id="KW-0391">Immunity</keyword>
<dbReference type="Gene3D" id="2.130.10.10">
    <property type="entry name" value="YVTN repeat-like/Quinoprotein amine dehydrogenase"/>
    <property type="match status" value="1"/>
</dbReference>
<evidence type="ECO:0000313" key="32">
    <source>
        <dbReference type="Proteomes" id="UP001603857"/>
    </source>
</evidence>
<dbReference type="SMART" id="SM00220">
    <property type="entry name" value="S_TKc"/>
    <property type="match status" value="1"/>
</dbReference>
<evidence type="ECO:0000256" key="7">
    <source>
        <dbReference type="ARBA" id="ARBA00022729"/>
    </source>
</evidence>
<dbReference type="InterPro" id="IPR011047">
    <property type="entry name" value="Quinoprotein_ADH-like_sf"/>
</dbReference>
<evidence type="ECO:0000256" key="15">
    <source>
        <dbReference type="ARBA" id="ARBA00023015"/>
    </source>
</evidence>
<keyword evidence="7 28" id="KW-0732">Signal</keyword>
<evidence type="ECO:0000256" key="6">
    <source>
        <dbReference type="ARBA" id="ARBA00022692"/>
    </source>
</evidence>
<evidence type="ECO:0000256" key="19">
    <source>
        <dbReference type="ARBA" id="ARBA00023180"/>
    </source>
</evidence>
<keyword evidence="16 27" id="KW-0472">Membrane</keyword>
<keyword evidence="5" id="KW-0808">Transferase</keyword>
<dbReference type="GO" id="GO:0042742">
    <property type="term" value="P:defense response to bacterium"/>
    <property type="evidence" value="ECO:0007669"/>
    <property type="project" value="UniProtKB-ARBA"/>
</dbReference>
<dbReference type="PANTHER" id="PTHR13954">
    <property type="entry name" value="IRE1-RELATED"/>
    <property type="match status" value="1"/>
</dbReference>
<dbReference type="SUPFAM" id="SSF50998">
    <property type="entry name" value="Quinoprotein alcohol dehydrogenase-like"/>
    <property type="match status" value="1"/>
</dbReference>
<feature type="transmembrane region" description="Helical" evidence="27">
    <location>
        <begin position="403"/>
        <end position="423"/>
    </location>
</feature>
<protein>
    <recommendedName>
        <fullName evidence="2">non-specific serine/threonine protein kinase</fullName>
        <ecNumber evidence="2">2.7.11.1</ecNumber>
    </recommendedName>
</protein>
<evidence type="ECO:0000256" key="12">
    <source>
        <dbReference type="ARBA" id="ARBA00022840"/>
    </source>
</evidence>
<keyword evidence="32" id="KW-1185">Reference proteome</keyword>
<keyword evidence="12" id="KW-0067">ATP-binding</keyword>